<dbReference type="STRING" id="1317117.ATO7_08077"/>
<dbReference type="InterPro" id="IPR036714">
    <property type="entry name" value="SDH_sf"/>
</dbReference>
<dbReference type="Proteomes" id="UP000192342">
    <property type="component" value="Unassembled WGS sequence"/>
</dbReference>
<comment type="similarity">
    <text evidence="2">Belongs to the SdhE FAD assembly factor family.</text>
</comment>
<keyword evidence="4" id="KW-0963">Cytoplasm</keyword>
<dbReference type="PANTHER" id="PTHR39585">
    <property type="entry name" value="FAD ASSEMBLY FACTOR SDHE"/>
    <property type="match status" value="1"/>
</dbReference>
<dbReference type="RefSeq" id="WP_206044846.1">
    <property type="nucleotide sequence ID" value="NZ_AQQV01000002.1"/>
</dbReference>
<evidence type="ECO:0000256" key="5">
    <source>
        <dbReference type="ARBA" id="ARBA00023186"/>
    </source>
</evidence>
<dbReference type="SUPFAM" id="SSF109910">
    <property type="entry name" value="YgfY-like"/>
    <property type="match status" value="1"/>
</dbReference>
<evidence type="ECO:0000256" key="1">
    <source>
        <dbReference type="ARBA" id="ARBA00004496"/>
    </source>
</evidence>
<name>A0A1Y1SDH6_9GAMM</name>
<evidence type="ECO:0000313" key="7">
    <source>
        <dbReference type="Proteomes" id="UP000192342"/>
    </source>
</evidence>
<reference evidence="6 7" key="1">
    <citation type="submission" date="2013-04" db="EMBL/GenBank/DDBJ databases">
        <title>Oceanococcus atlanticus 22II-S10r2 Genome Sequencing.</title>
        <authorList>
            <person name="Lai Q."/>
            <person name="Li G."/>
            <person name="Shao Z."/>
        </authorList>
    </citation>
    <scope>NUCLEOTIDE SEQUENCE [LARGE SCALE GENOMIC DNA]</scope>
    <source>
        <strain evidence="6 7">22II-S10r2</strain>
    </source>
</reference>
<dbReference type="GO" id="GO:0006105">
    <property type="term" value="P:succinate metabolic process"/>
    <property type="evidence" value="ECO:0007669"/>
    <property type="project" value="TreeGrafter"/>
</dbReference>
<dbReference type="InterPro" id="IPR050531">
    <property type="entry name" value="SdhE_FAD_assembly_factor"/>
</dbReference>
<dbReference type="GO" id="GO:0005737">
    <property type="term" value="C:cytoplasm"/>
    <property type="evidence" value="ECO:0007669"/>
    <property type="project" value="UniProtKB-SubCell"/>
</dbReference>
<accession>A0A1Y1SDH6</accession>
<evidence type="ECO:0000256" key="4">
    <source>
        <dbReference type="ARBA" id="ARBA00022490"/>
    </source>
</evidence>
<keyword evidence="7" id="KW-1185">Reference proteome</keyword>
<evidence type="ECO:0000256" key="3">
    <source>
        <dbReference type="ARBA" id="ARBA00019418"/>
    </source>
</evidence>
<protein>
    <recommendedName>
        <fullName evidence="3">FAD assembly factor SdhE</fullName>
    </recommendedName>
</protein>
<keyword evidence="5" id="KW-0143">Chaperone</keyword>
<proteinExistence type="inferred from homology"/>
<dbReference type="AlphaFoldDB" id="A0A1Y1SDH6"/>
<organism evidence="6 7">
    <name type="scientific">Oceanococcus atlanticus</name>
    <dbReference type="NCBI Taxonomy" id="1317117"/>
    <lineage>
        <taxon>Bacteria</taxon>
        <taxon>Pseudomonadati</taxon>
        <taxon>Pseudomonadota</taxon>
        <taxon>Gammaproteobacteria</taxon>
        <taxon>Chromatiales</taxon>
        <taxon>Oceanococcaceae</taxon>
        <taxon>Oceanococcus</taxon>
    </lineage>
</organism>
<gene>
    <name evidence="6" type="ORF">ATO7_08077</name>
</gene>
<dbReference type="EMBL" id="AQQV01000002">
    <property type="protein sequence ID" value="ORE86981.1"/>
    <property type="molecule type" value="Genomic_DNA"/>
</dbReference>
<dbReference type="Pfam" id="PF03937">
    <property type="entry name" value="Sdh5"/>
    <property type="match status" value="1"/>
</dbReference>
<dbReference type="InterPro" id="IPR005631">
    <property type="entry name" value="SDH"/>
</dbReference>
<sequence length="81" mass="9336">MSDVSISRLKWLCRRGMKELDVLMEGYLASRYPDAPPQEQAAFRAVLEMDDPDIYAICVKRMAPPPQLKIIFDQLQVRRPG</sequence>
<comment type="caution">
    <text evidence="6">The sequence shown here is derived from an EMBL/GenBank/DDBJ whole genome shotgun (WGS) entry which is preliminary data.</text>
</comment>
<evidence type="ECO:0000256" key="2">
    <source>
        <dbReference type="ARBA" id="ARBA00008571"/>
    </source>
</evidence>
<comment type="subcellular location">
    <subcellularLocation>
        <location evidence="1">Cytoplasm</location>
    </subcellularLocation>
</comment>
<evidence type="ECO:0000313" key="6">
    <source>
        <dbReference type="EMBL" id="ORE86981.1"/>
    </source>
</evidence>
<dbReference type="Gene3D" id="1.10.150.250">
    <property type="entry name" value="Flavinator of succinate dehydrogenase"/>
    <property type="match status" value="1"/>
</dbReference>
<dbReference type="PANTHER" id="PTHR39585:SF1">
    <property type="entry name" value="FAD ASSEMBLY FACTOR SDHE"/>
    <property type="match status" value="1"/>
</dbReference>